<evidence type="ECO:0000256" key="1">
    <source>
        <dbReference type="ARBA" id="ARBA00001974"/>
    </source>
</evidence>
<keyword evidence="4" id="KW-0560">Oxidoreductase</keyword>
<reference evidence="6" key="2">
    <citation type="journal article" date="2020" name="Microorganisms">
        <title>Osmotic Adaptation and Compatible Solute Biosynthesis of Phototrophic Bacteria as Revealed from Genome Analyses.</title>
        <authorList>
            <person name="Imhoff J.F."/>
            <person name="Rahn T."/>
            <person name="Kunzel S."/>
            <person name="Keller A."/>
            <person name="Neulinger S.C."/>
        </authorList>
    </citation>
    <scope>NUCLEOTIDE SEQUENCE</scope>
    <source>
        <strain evidence="6">LMG 28126</strain>
    </source>
</reference>
<evidence type="ECO:0000259" key="5">
    <source>
        <dbReference type="Pfam" id="PF00890"/>
    </source>
</evidence>
<dbReference type="Pfam" id="PF00890">
    <property type="entry name" value="FAD_binding_2"/>
    <property type="match status" value="1"/>
</dbReference>
<dbReference type="Gene3D" id="3.50.50.60">
    <property type="entry name" value="FAD/NAD(P)-binding domain"/>
    <property type="match status" value="1"/>
</dbReference>
<dbReference type="PANTHER" id="PTHR43400:SF7">
    <property type="entry name" value="FAD-DEPENDENT OXIDOREDUCTASE 2 FAD BINDING DOMAIN-CONTAINING PROTEIN"/>
    <property type="match status" value="1"/>
</dbReference>
<dbReference type="GO" id="GO:0016491">
    <property type="term" value="F:oxidoreductase activity"/>
    <property type="evidence" value="ECO:0007669"/>
    <property type="project" value="UniProtKB-KW"/>
</dbReference>
<comment type="caution">
    <text evidence="6">The sequence shown here is derived from an EMBL/GenBank/DDBJ whole genome shotgun (WGS) entry which is preliminary data.</text>
</comment>
<dbReference type="SUPFAM" id="SSF51905">
    <property type="entry name" value="FAD/NAD(P)-binding domain"/>
    <property type="match status" value="1"/>
</dbReference>
<feature type="non-terminal residue" evidence="6">
    <location>
        <position position="173"/>
    </location>
</feature>
<keyword evidence="2" id="KW-0285">Flavoprotein</keyword>
<dbReference type="Proteomes" id="UP000706333">
    <property type="component" value="Unassembled WGS sequence"/>
</dbReference>
<evidence type="ECO:0000256" key="4">
    <source>
        <dbReference type="ARBA" id="ARBA00023002"/>
    </source>
</evidence>
<name>A0A934TM26_9RHOB</name>
<dbReference type="InterPro" id="IPR003953">
    <property type="entry name" value="FAD-dep_OxRdtase_2_FAD-bd"/>
</dbReference>
<evidence type="ECO:0000313" key="7">
    <source>
        <dbReference type="Proteomes" id="UP000706333"/>
    </source>
</evidence>
<organism evidence="6 7">
    <name type="scientific">Rhodobaculum claviforme</name>
    <dbReference type="NCBI Taxonomy" id="1549854"/>
    <lineage>
        <taxon>Bacteria</taxon>
        <taxon>Pseudomonadati</taxon>
        <taxon>Pseudomonadota</taxon>
        <taxon>Alphaproteobacteria</taxon>
        <taxon>Rhodobacterales</taxon>
        <taxon>Paracoccaceae</taxon>
        <taxon>Rhodobaculum</taxon>
    </lineage>
</organism>
<dbReference type="InterPro" id="IPR050315">
    <property type="entry name" value="FAD-oxidoreductase_2"/>
</dbReference>
<accession>A0A934TM26</accession>
<keyword evidence="7" id="KW-1185">Reference proteome</keyword>
<proteinExistence type="predicted"/>
<feature type="domain" description="FAD-dependent oxidoreductase 2 FAD-binding" evidence="5">
    <location>
        <begin position="25"/>
        <end position="137"/>
    </location>
</feature>
<keyword evidence="3" id="KW-0274">FAD</keyword>
<dbReference type="InterPro" id="IPR036188">
    <property type="entry name" value="FAD/NAD-bd_sf"/>
</dbReference>
<sequence length="173" mass="17697">MDPVMDPVPGAGMGAGMGAGLRTGVLVIGGGFAGLCAAIEARLAGADVLLVDAAPPHLFGGNTRHCRNIRLATDRATPWQRGRYPAEEFAADLIAAGAPDPALAHRLAEGAGTLGPWLLAQGVALEGWADGNLPPSRRTAFLAGGGQGMTRALVRRAVALGVALRHGWRVEVL</sequence>
<evidence type="ECO:0000313" key="6">
    <source>
        <dbReference type="EMBL" id="MBK5928624.1"/>
    </source>
</evidence>
<reference evidence="6" key="1">
    <citation type="submission" date="2017-05" db="EMBL/GenBank/DDBJ databases">
        <authorList>
            <person name="Imhoff J.F."/>
            <person name="Rahn T."/>
            <person name="Kuenzel S."/>
            <person name="Neulinger S.C."/>
        </authorList>
    </citation>
    <scope>NUCLEOTIDE SEQUENCE</scope>
    <source>
        <strain evidence="6">LMG 28126</strain>
    </source>
</reference>
<protein>
    <recommendedName>
        <fullName evidence="5">FAD-dependent oxidoreductase 2 FAD-binding domain-containing protein</fullName>
    </recommendedName>
</protein>
<evidence type="ECO:0000256" key="2">
    <source>
        <dbReference type="ARBA" id="ARBA00022630"/>
    </source>
</evidence>
<dbReference type="AlphaFoldDB" id="A0A934TM26"/>
<dbReference type="EMBL" id="NHSD01000314">
    <property type="protein sequence ID" value="MBK5928624.1"/>
    <property type="molecule type" value="Genomic_DNA"/>
</dbReference>
<dbReference type="PANTHER" id="PTHR43400">
    <property type="entry name" value="FUMARATE REDUCTASE"/>
    <property type="match status" value="1"/>
</dbReference>
<comment type="cofactor">
    <cofactor evidence="1">
        <name>FAD</name>
        <dbReference type="ChEBI" id="CHEBI:57692"/>
    </cofactor>
</comment>
<evidence type="ECO:0000256" key="3">
    <source>
        <dbReference type="ARBA" id="ARBA00022827"/>
    </source>
</evidence>
<gene>
    <name evidence="6" type="ORF">CCR87_15010</name>
</gene>